<dbReference type="Proteomes" id="UP001552299">
    <property type="component" value="Unassembled WGS sequence"/>
</dbReference>
<evidence type="ECO:0000313" key="2">
    <source>
        <dbReference type="EMBL" id="KAL0907240.1"/>
    </source>
</evidence>
<comment type="caution">
    <text evidence="2">The sequence shown here is derived from an EMBL/GenBank/DDBJ whole genome shotgun (WGS) entry which is preliminary data.</text>
</comment>
<sequence length="246" mass="27642">MDSEQIQWTLDLILGQLGTVTQQIRETQGELVDFRRQAGERLDNTERLENPAIYTPPLDLTLPMGTRFTLNSELDSGFEFDEDGRTDILGSPFFDVFFGADETADEYLDRILYRLSLALEEHITPGRWIIIGHPPPPPPPAIFPSPRILSATVLVVMSLLAYILRPHLLQACMADPEIDHIFVFDEQGRTDILRSPFFDVTHPSGPLGNRRSPLLPPPPATSPSTKVFGSIFLVVISFLVWSVFSR</sequence>
<keyword evidence="1" id="KW-1133">Transmembrane helix</keyword>
<feature type="transmembrane region" description="Helical" evidence="1">
    <location>
        <begin position="227"/>
        <end position="244"/>
    </location>
</feature>
<keyword evidence="1" id="KW-0812">Transmembrane</keyword>
<keyword evidence="1" id="KW-0472">Membrane</keyword>
<gene>
    <name evidence="2" type="ORF">M5K25_025797</name>
</gene>
<keyword evidence="3" id="KW-1185">Reference proteome</keyword>
<protein>
    <submittedName>
        <fullName evidence="2">Uncharacterized protein</fullName>
    </submittedName>
</protein>
<name>A0ABD0U4X8_DENTH</name>
<accession>A0ABD0U4X8</accession>
<evidence type="ECO:0000256" key="1">
    <source>
        <dbReference type="SAM" id="Phobius"/>
    </source>
</evidence>
<proteinExistence type="predicted"/>
<organism evidence="2 3">
    <name type="scientific">Dendrobium thyrsiflorum</name>
    <name type="common">Pinecone-like raceme dendrobium</name>
    <name type="synonym">Orchid</name>
    <dbReference type="NCBI Taxonomy" id="117978"/>
    <lineage>
        <taxon>Eukaryota</taxon>
        <taxon>Viridiplantae</taxon>
        <taxon>Streptophyta</taxon>
        <taxon>Embryophyta</taxon>
        <taxon>Tracheophyta</taxon>
        <taxon>Spermatophyta</taxon>
        <taxon>Magnoliopsida</taxon>
        <taxon>Liliopsida</taxon>
        <taxon>Asparagales</taxon>
        <taxon>Orchidaceae</taxon>
        <taxon>Epidendroideae</taxon>
        <taxon>Malaxideae</taxon>
        <taxon>Dendrobiinae</taxon>
        <taxon>Dendrobium</taxon>
    </lineage>
</organism>
<dbReference type="AlphaFoldDB" id="A0ABD0U4X8"/>
<reference evidence="2 3" key="1">
    <citation type="journal article" date="2024" name="Plant Biotechnol. J.">
        <title>Dendrobium thyrsiflorum genome and its molecular insights into genes involved in important horticultural traits.</title>
        <authorList>
            <person name="Chen B."/>
            <person name="Wang J.Y."/>
            <person name="Zheng P.J."/>
            <person name="Li K.L."/>
            <person name="Liang Y.M."/>
            <person name="Chen X.F."/>
            <person name="Zhang C."/>
            <person name="Zhao X."/>
            <person name="He X."/>
            <person name="Zhang G.Q."/>
            <person name="Liu Z.J."/>
            <person name="Xu Q."/>
        </authorList>
    </citation>
    <scope>NUCLEOTIDE SEQUENCE [LARGE SCALE GENOMIC DNA]</scope>
    <source>
        <strain evidence="2">GZMU011</strain>
    </source>
</reference>
<dbReference type="EMBL" id="JANQDX010000018">
    <property type="protein sequence ID" value="KAL0907240.1"/>
    <property type="molecule type" value="Genomic_DNA"/>
</dbReference>
<evidence type="ECO:0000313" key="3">
    <source>
        <dbReference type="Proteomes" id="UP001552299"/>
    </source>
</evidence>